<organism evidence="8 10">
    <name type="scientific">Pyrodictium delaneyi</name>
    <dbReference type="NCBI Taxonomy" id="1273541"/>
    <lineage>
        <taxon>Archaea</taxon>
        <taxon>Thermoproteota</taxon>
        <taxon>Thermoprotei</taxon>
        <taxon>Desulfurococcales</taxon>
        <taxon>Pyrodictiaceae</taxon>
        <taxon>Pyrodictium</taxon>
    </lineage>
</organism>
<proteinExistence type="inferred from homology"/>
<dbReference type="Gene3D" id="3.20.20.120">
    <property type="entry name" value="Enolase-like C-terminal domain"/>
    <property type="match status" value="1"/>
</dbReference>
<dbReference type="InterPro" id="IPR034603">
    <property type="entry name" value="Dipeptide_epimerase"/>
</dbReference>
<comment type="similarity">
    <text evidence="2">Belongs to the mandelate racemase/muconate lactonizing enzyme family.</text>
</comment>
<dbReference type="GO" id="GO:0046872">
    <property type="term" value="F:metal ion binding"/>
    <property type="evidence" value="ECO:0007669"/>
    <property type="project" value="UniProtKB-KW"/>
</dbReference>
<evidence type="ECO:0000256" key="3">
    <source>
        <dbReference type="ARBA" id="ARBA00022723"/>
    </source>
</evidence>
<protein>
    <submittedName>
        <fullName evidence="9">Dipeptide epimerase</fullName>
    </submittedName>
    <submittedName>
        <fullName evidence="8">L-alanine-DL-glutamate epimerase</fullName>
    </submittedName>
</protein>
<dbReference type="EMBL" id="CP013011">
    <property type="protein sequence ID" value="ALL00303.1"/>
    <property type="molecule type" value="Genomic_DNA"/>
</dbReference>
<dbReference type="SUPFAM" id="SSF51604">
    <property type="entry name" value="Enolase C-terminal domain-like"/>
    <property type="match status" value="1"/>
</dbReference>
<evidence type="ECO:0000313" key="10">
    <source>
        <dbReference type="Proteomes" id="UP000058613"/>
    </source>
</evidence>
<dbReference type="InterPro" id="IPR036849">
    <property type="entry name" value="Enolase-like_C_sf"/>
</dbReference>
<dbReference type="AlphaFoldDB" id="A0A0P0N189"/>
<feature type="region of interest" description="Disordered" evidence="6">
    <location>
        <begin position="366"/>
        <end position="401"/>
    </location>
</feature>
<dbReference type="Pfam" id="PF13378">
    <property type="entry name" value="MR_MLE_C"/>
    <property type="match status" value="1"/>
</dbReference>
<evidence type="ECO:0000313" key="11">
    <source>
        <dbReference type="Proteomes" id="UP000196694"/>
    </source>
</evidence>
<dbReference type="OrthoDB" id="42605at2157"/>
<reference evidence="9 11" key="2">
    <citation type="submission" date="2017-05" db="EMBL/GenBank/DDBJ databases">
        <title>The draft genome of the hyperthermophilic archaeon 'Pyrodictium delaneyi strain Hulk', an iron and nitrate reducer, reveals the capacity for sulfate reduction.</title>
        <authorList>
            <person name="Demey L.M."/>
            <person name="Miller C."/>
            <person name="Manzella M."/>
            <person name="Reguera G."/>
            <person name="Kashefi K."/>
        </authorList>
    </citation>
    <scope>NUCLEOTIDE SEQUENCE [LARGE SCALE GENOMIC DNA]</scope>
    <source>
        <strain evidence="9 11">Hulk</strain>
    </source>
</reference>
<evidence type="ECO:0000259" key="7">
    <source>
        <dbReference type="SMART" id="SM00922"/>
    </source>
</evidence>
<evidence type="ECO:0000256" key="4">
    <source>
        <dbReference type="ARBA" id="ARBA00022842"/>
    </source>
</evidence>
<dbReference type="Pfam" id="PF02746">
    <property type="entry name" value="MR_MLE_N"/>
    <property type="match status" value="1"/>
</dbReference>
<dbReference type="Proteomes" id="UP000058613">
    <property type="component" value="Chromosome"/>
</dbReference>
<keyword evidence="3" id="KW-0479">Metal-binding</keyword>
<dbReference type="GO" id="GO:0016855">
    <property type="term" value="F:racemase and epimerase activity, acting on amino acids and derivatives"/>
    <property type="evidence" value="ECO:0007669"/>
    <property type="project" value="InterPro"/>
</dbReference>
<feature type="domain" description="Mandelate racemase/muconate lactonizing enzyme C-terminal" evidence="7">
    <location>
        <begin position="157"/>
        <end position="273"/>
    </location>
</feature>
<dbReference type="STRING" id="1273541.Pyrde_0253"/>
<dbReference type="InterPro" id="IPR013341">
    <property type="entry name" value="Mandelate_racemase_N_dom"/>
</dbReference>
<evidence type="ECO:0000256" key="1">
    <source>
        <dbReference type="ARBA" id="ARBA00001946"/>
    </source>
</evidence>
<dbReference type="SUPFAM" id="SSF54826">
    <property type="entry name" value="Enolase N-terminal domain-like"/>
    <property type="match status" value="1"/>
</dbReference>
<evidence type="ECO:0000313" key="8">
    <source>
        <dbReference type="EMBL" id="ALL00303.1"/>
    </source>
</evidence>
<dbReference type="EMBL" id="NCQP01000006">
    <property type="protein sequence ID" value="OWJ54373.1"/>
    <property type="molecule type" value="Genomic_DNA"/>
</dbReference>
<reference evidence="8 10" key="1">
    <citation type="submission" date="2015-10" db="EMBL/GenBank/DDBJ databases">
        <title>Complete genome sequence of hyperthermophilic archaeon Pyrodictium delaneyi Su06.</title>
        <authorList>
            <person name="Jung J.-H."/>
            <person name="Lin J."/>
            <person name="Holden J.F."/>
            <person name="Park C.-S."/>
        </authorList>
    </citation>
    <scope>NUCLEOTIDE SEQUENCE [LARGE SCALE GENOMIC DNA]</scope>
    <source>
        <strain evidence="8 10">Su06</strain>
    </source>
</reference>
<dbReference type="GeneID" id="26098580"/>
<dbReference type="InterPro" id="IPR013342">
    <property type="entry name" value="Mandelate_racemase_C"/>
</dbReference>
<accession>A0A0P0N189</accession>
<dbReference type="InterPro" id="IPR029017">
    <property type="entry name" value="Enolase-like_N"/>
</dbReference>
<dbReference type="PANTHER" id="PTHR48073">
    <property type="entry name" value="O-SUCCINYLBENZOATE SYNTHASE-RELATED"/>
    <property type="match status" value="1"/>
</dbReference>
<keyword evidence="5" id="KW-0413">Isomerase</keyword>
<dbReference type="SMART" id="SM00922">
    <property type="entry name" value="MR_MLE"/>
    <property type="match status" value="1"/>
</dbReference>
<gene>
    <name evidence="9" type="ORF">Pdsh_07820</name>
    <name evidence="8" type="ORF">Pyrde_0253</name>
</gene>
<dbReference type="Proteomes" id="UP000196694">
    <property type="component" value="Unassembled WGS sequence"/>
</dbReference>
<dbReference type="RefSeq" id="WP_055407538.1">
    <property type="nucleotide sequence ID" value="NZ_CP013011.1"/>
</dbReference>
<sequence length="401" mass="43380">MPRIERVRVYKLQARLRGVFRIAYAASATMESIVVELKLSDGTRGWGEAAPAPRVTWENTAAVKAYVETVARRLEGLDLPGELGEALRRVHTGAPGFSSARAALEAAVLDASARVLDTPLYTLLGGRVYNSLETDYTVSIPDQEALEELRRGSGPRRDAFIEAVEYLVGLRREPPEDPGFPLPGVQGFRVLKVKLGTGSVEDDVLLAETVYEAARGRARIRVDANQAWTRKQAIWVIRRLERSLGTALELVEQPVPAARIEDLAAVRSAVEAPVAADETARSPEEIARVAAMGAVDVVNIKIAKIGGPLRAARAAAMLEAHGLEAMWGCMVETGLGIAQALHPALTSPVTRYVDLDAALFLEEDPVENPPVYRPEPGGVILQHPREPGLGPEPRKEALSPL</sequence>
<dbReference type="SFLD" id="SFLDS00001">
    <property type="entry name" value="Enolase"/>
    <property type="match status" value="1"/>
</dbReference>
<comment type="cofactor">
    <cofactor evidence="1">
        <name>Mg(2+)</name>
        <dbReference type="ChEBI" id="CHEBI:18420"/>
    </cofactor>
</comment>
<evidence type="ECO:0000256" key="6">
    <source>
        <dbReference type="SAM" id="MobiDB-lite"/>
    </source>
</evidence>
<dbReference type="SFLD" id="SFLDG00180">
    <property type="entry name" value="muconate_cycloisomerase"/>
    <property type="match status" value="1"/>
</dbReference>
<evidence type="ECO:0000313" key="9">
    <source>
        <dbReference type="EMBL" id="OWJ54373.1"/>
    </source>
</evidence>
<dbReference type="InterPro" id="IPR029065">
    <property type="entry name" value="Enolase_C-like"/>
</dbReference>
<feature type="compositionally biased region" description="Basic and acidic residues" evidence="6">
    <location>
        <begin position="392"/>
        <end position="401"/>
    </location>
</feature>
<keyword evidence="4" id="KW-0460">Magnesium</keyword>
<dbReference type="KEGG" id="pdl:Pyrde_0253"/>
<dbReference type="SFLD" id="SFLDF00009">
    <property type="entry name" value="o-succinylbenzoate_synthase"/>
    <property type="match status" value="1"/>
</dbReference>
<evidence type="ECO:0000256" key="5">
    <source>
        <dbReference type="ARBA" id="ARBA00023235"/>
    </source>
</evidence>
<keyword evidence="11" id="KW-1185">Reference proteome</keyword>
<dbReference type="PANTHER" id="PTHR48073:SF2">
    <property type="entry name" value="O-SUCCINYLBENZOATE SYNTHASE"/>
    <property type="match status" value="1"/>
</dbReference>
<dbReference type="CDD" id="cd03319">
    <property type="entry name" value="L-Ala-DL-Glu_epimerase"/>
    <property type="match status" value="1"/>
</dbReference>
<dbReference type="Gene3D" id="3.30.390.10">
    <property type="entry name" value="Enolase-like, N-terminal domain"/>
    <property type="match status" value="1"/>
</dbReference>
<evidence type="ECO:0000256" key="2">
    <source>
        <dbReference type="ARBA" id="ARBA00008031"/>
    </source>
</evidence>
<name>A0A0P0N189_9CREN</name>